<reference evidence="1" key="1">
    <citation type="submission" date="2021-02" db="EMBL/GenBank/DDBJ databases">
        <authorList>
            <person name="Nowell W R."/>
        </authorList>
    </citation>
    <scope>NUCLEOTIDE SEQUENCE</scope>
</reference>
<keyword evidence="2" id="KW-1185">Reference proteome</keyword>
<protein>
    <submittedName>
        <fullName evidence="1">Uncharacterized protein</fullName>
    </submittedName>
</protein>
<dbReference type="PANTHER" id="PTHR47326">
    <property type="entry name" value="TRANSPOSABLE ELEMENT TC3 TRANSPOSASE-LIKE PROTEIN"/>
    <property type="match status" value="1"/>
</dbReference>
<dbReference type="InterPro" id="IPR036397">
    <property type="entry name" value="RNaseH_sf"/>
</dbReference>
<proteinExistence type="predicted"/>
<dbReference type="Gene3D" id="3.30.420.10">
    <property type="entry name" value="Ribonuclease H-like superfamily/Ribonuclease H"/>
    <property type="match status" value="1"/>
</dbReference>
<dbReference type="AlphaFoldDB" id="A0A819ZJI5"/>
<accession>A0A819ZJI5</accession>
<feature type="non-terminal residue" evidence="1">
    <location>
        <position position="1"/>
    </location>
</feature>
<gene>
    <name evidence="1" type="ORF">OVN521_LOCUS24748</name>
</gene>
<evidence type="ECO:0000313" key="2">
    <source>
        <dbReference type="Proteomes" id="UP000663866"/>
    </source>
</evidence>
<name>A0A819ZJI5_9BILA</name>
<comment type="caution">
    <text evidence="1">The sequence shown here is derived from an EMBL/GenBank/DDBJ whole genome shotgun (WGS) entry which is preliminary data.</text>
</comment>
<dbReference type="GO" id="GO:0003676">
    <property type="term" value="F:nucleic acid binding"/>
    <property type="evidence" value="ECO:0007669"/>
    <property type="project" value="InterPro"/>
</dbReference>
<organism evidence="1 2">
    <name type="scientific">Rotaria magnacalcarata</name>
    <dbReference type="NCBI Taxonomy" id="392030"/>
    <lineage>
        <taxon>Eukaryota</taxon>
        <taxon>Metazoa</taxon>
        <taxon>Spiralia</taxon>
        <taxon>Gnathifera</taxon>
        <taxon>Rotifera</taxon>
        <taxon>Eurotatoria</taxon>
        <taxon>Bdelloidea</taxon>
        <taxon>Philodinida</taxon>
        <taxon>Philodinidae</taxon>
        <taxon>Rotaria</taxon>
    </lineage>
</organism>
<dbReference type="PANTHER" id="PTHR47326:SF1">
    <property type="entry name" value="HTH PSQ-TYPE DOMAIN-CONTAINING PROTEIN"/>
    <property type="match status" value="1"/>
</dbReference>
<evidence type="ECO:0000313" key="1">
    <source>
        <dbReference type="EMBL" id="CAF4171793.1"/>
    </source>
</evidence>
<sequence>SVEDSPRSGRPTTVRTEENMQLVSETFAPNPQIPQRRASLDLSISCNVTSQTYLQMLKDHIIPQLEEHSAFQIMIWQQDDAPLHCDLTPYDLSLWGIMKYRVYAQSPRDANHLKSLIKQKITSLNDNIELCQTICQSVADRCQMCINAGGKQFEHLR</sequence>
<dbReference type="EMBL" id="CAJOBG010005975">
    <property type="protein sequence ID" value="CAF4171793.1"/>
    <property type="molecule type" value="Genomic_DNA"/>
</dbReference>
<dbReference type="Proteomes" id="UP000663866">
    <property type="component" value="Unassembled WGS sequence"/>
</dbReference>